<sequence length="339" mass="38834">MNSPSNAPADKKEKKNTRKRERGLLLCYLNTHITYYNESSIHPLTCSAVRERFPRVVILDQKQLPPPIVFDLEEEKIAVPRSLPSHLPMDQTRQLVVGFVEQFFACFDSDDRSPLIDAYHEAAVFSLSATTLCNSKSGKDREKLDYKGDCRNFLRMQHDDDLKRRLLRQGRINILDYLKNFAKTQHDPSSFVVDVSFIQPTLMLFHVGGVFRERRPDGRFLPNLRSFQRSFAVVPQGVGLAIVNDEWFITVATDKQNRAYQEPSPPSRPPSPAAASMSTPAGSSYNDEIVAKFMEVTKMNRRFSIDCLVQHNWNPEAAFEVFRLLEQNGRLPPEAFQKI</sequence>
<dbReference type="InterPro" id="IPR030217">
    <property type="entry name" value="NXF_fam"/>
</dbReference>
<keyword evidence="4" id="KW-0539">Nucleus</keyword>
<dbReference type="InterPro" id="IPR018222">
    <property type="entry name" value="Nuclear_transport_factor_2_euk"/>
</dbReference>
<evidence type="ECO:0000256" key="1">
    <source>
        <dbReference type="ARBA" id="ARBA00004123"/>
    </source>
</evidence>
<dbReference type="InterPro" id="IPR002075">
    <property type="entry name" value="NTF2_dom"/>
</dbReference>
<dbReference type="OrthoDB" id="6506457at2759"/>
<evidence type="ECO:0000259" key="6">
    <source>
        <dbReference type="PROSITE" id="PS50177"/>
    </source>
</evidence>
<dbReference type="SUPFAM" id="SSF54427">
    <property type="entry name" value="NTF2-like"/>
    <property type="match status" value="1"/>
</dbReference>
<dbReference type="SMART" id="SM00804">
    <property type="entry name" value="TAP_C"/>
    <property type="match status" value="1"/>
</dbReference>
<feature type="compositionally biased region" description="Pro residues" evidence="5">
    <location>
        <begin position="263"/>
        <end position="272"/>
    </location>
</feature>
<organism evidence="8 9">
    <name type="scientific">Tropilaelaps mercedesae</name>
    <dbReference type="NCBI Taxonomy" id="418985"/>
    <lineage>
        <taxon>Eukaryota</taxon>
        <taxon>Metazoa</taxon>
        <taxon>Ecdysozoa</taxon>
        <taxon>Arthropoda</taxon>
        <taxon>Chelicerata</taxon>
        <taxon>Arachnida</taxon>
        <taxon>Acari</taxon>
        <taxon>Parasitiformes</taxon>
        <taxon>Mesostigmata</taxon>
        <taxon>Gamasina</taxon>
        <taxon>Dermanyssoidea</taxon>
        <taxon>Laelapidae</taxon>
        <taxon>Tropilaelaps</taxon>
    </lineage>
</organism>
<feature type="region of interest" description="Disordered" evidence="5">
    <location>
        <begin position="258"/>
        <end position="282"/>
    </location>
</feature>
<dbReference type="PANTHER" id="PTHR10662">
    <property type="entry name" value="NUCLEAR RNA EXPORT FACTOR"/>
    <property type="match status" value="1"/>
</dbReference>
<evidence type="ECO:0000256" key="5">
    <source>
        <dbReference type="SAM" id="MobiDB-lite"/>
    </source>
</evidence>
<accession>A0A1V9XIF8</accession>
<keyword evidence="2" id="KW-0433">Leucine-rich repeat</keyword>
<comment type="subcellular location">
    <subcellularLocation>
        <location evidence="1">Nucleus</location>
    </subcellularLocation>
</comment>
<name>A0A1V9XIF8_9ACAR</name>
<proteinExistence type="predicted"/>
<evidence type="ECO:0000256" key="3">
    <source>
        <dbReference type="ARBA" id="ARBA00022737"/>
    </source>
</evidence>
<feature type="compositionally biased region" description="Low complexity" evidence="5">
    <location>
        <begin position="273"/>
        <end position="282"/>
    </location>
</feature>
<dbReference type="Pfam" id="PF03943">
    <property type="entry name" value="TAP_C"/>
    <property type="match status" value="1"/>
</dbReference>
<keyword evidence="9" id="KW-1185">Reference proteome</keyword>
<dbReference type="Gene3D" id="3.10.450.50">
    <property type="match status" value="1"/>
</dbReference>
<feature type="domain" description="NTF2" evidence="6">
    <location>
        <begin position="95"/>
        <end position="249"/>
    </location>
</feature>
<dbReference type="Gene3D" id="1.10.8.10">
    <property type="entry name" value="DNA helicase RuvA subunit, C-terminal domain"/>
    <property type="match status" value="1"/>
</dbReference>
<dbReference type="SUPFAM" id="SSF46934">
    <property type="entry name" value="UBA-like"/>
    <property type="match status" value="1"/>
</dbReference>
<comment type="caution">
    <text evidence="8">The sequence shown here is derived from an EMBL/GenBank/DDBJ whole genome shotgun (WGS) entry which is preliminary data.</text>
</comment>
<dbReference type="Pfam" id="PF22602">
    <property type="entry name" value="NXF_NTF2"/>
    <property type="match status" value="1"/>
</dbReference>
<dbReference type="Proteomes" id="UP000192247">
    <property type="component" value="Unassembled WGS sequence"/>
</dbReference>
<evidence type="ECO:0000313" key="8">
    <source>
        <dbReference type="EMBL" id="OQR73153.1"/>
    </source>
</evidence>
<protein>
    <submittedName>
        <fullName evidence="8">Nuclear RNA export factor 1-like</fullName>
    </submittedName>
</protein>
<dbReference type="InterPro" id="IPR005637">
    <property type="entry name" value="TAP_C_dom"/>
</dbReference>
<dbReference type="GO" id="GO:0016973">
    <property type="term" value="P:poly(A)+ mRNA export from nucleus"/>
    <property type="evidence" value="ECO:0007669"/>
    <property type="project" value="TreeGrafter"/>
</dbReference>
<dbReference type="InterPro" id="IPR032710">
    <property type="entry name" value="NTF2-like_dom_sf"/>
</dbReference>
<dbReference type="InterPro" id="IPR009060">
    <property type="entry name" value="UBA-like_sf"/>
</dbReference>
<dbReference type="EMBL" id="MNPL01010376">
    <property type="protein sequence ID" value="OQR73153.1"/>
    <property type="molecule type" value="Genomic_DNA"/>
</dbReference>
<reference evidence="8 9" key="1">
    <citation type="journal article" date="2017" name="Gigascience">
        <title>Draft genome of the honey bee ectoparasitic mite, Tropilaelaps mercedesae, is shaped by the parasitic life history.</title>
        <authorList>
            <person name="Dong X."/>
            <person name="Armstrong S.D."/>
            <person name="Xia D."/>
            <person name="Makepeace B.L."/>
            <person name="Darby A.C."/>
            <person name="Kadowaki T."/>
        </authorList>
    </citation>
    <scope>NUCLEOTIDE SEQUENCE [LARGE SCALE GENOMIC DNA]</scope>
    <source>
        <strain evidence="8">Wuxi-XJTLU</strain>
    </source>
</reference>
<dbReference type="PANTHER" id="PTHR10662:SF22">
    <property type="entry name" value="NUCLEAR RNA EXPORT FACTOR 1"/>
    <property type="match status" value="1"/>
</dbReference>
<gene>
    <name evidence="8" type="ORF">BIW11_09919</name>
</gene>
<evidence type="ECO:0000256" key="2">
    <source>
        <dbReference type="ARBA" id="ARBA00022614"/>
    </source>
</evidence>
<dbReference type="InParanoid" id="A0A1V9XIF8"/>
<feature type="domain" description="TAP-C" evidence="7">
    <location>
        <begin position="284"/>
        <end position="339"/>
    </location>
</feature>
<dbReference type="GO" id="GO:0003723">
    <property type="term" value="F:RNA binding"/>
    <property type="evidence" value="ECO:0007669"/>
    <property type="project" value="TreeGrafter"/>
</dbReference>
<evidence type="ECO:0000313" key="9">
    <source>
        <dbReference type="Proteomes" id="UP000192247"/>
    </source>
</evidence>
<dbReference type="AlphaFoldDB" id="A0A1V9XIF8"/>
<dbReference type="CDD" id="cd14342">
    <property type="entry name" value="UBA_TAP-C"/>
    <property type="match status" value="1"/>
</dbReference>
<dbReference type="STRING" id="418985.A0A1V9XIF8"/>
<dbReference type="FunCoup" id="A0A1V9XIF8">
    <property type="interactions" value="813"/>
</dbReference>
<evidence type="ECO:0000259" key="7">
    <source>
        <dbReference type="PROSITE" id="PS51281"/>
    </source>
</evidence>
<keyword evidence="3" id="KW-0677">Repeat</keyword>
<evidence type="ECO:0000256" key="4">
    <source>
        <dbReference type="ARBA" id="ARBA00023242"/>
    </source>
</evidence>
<dbReference type="PROSITE" id="PS50177">
    <property type="entry name" value="NTF2_DOMAIN"/>
    <property type="match status" value="1"/>
</dbReference>
<dbReference type="PROSITE" id="PS51281">
    <property type="entry name" value="TAP_C"/>
    <property type="match status" value="1"/>
</dbReference>
<dbReference type="GO" id="GO:0005634">
    <property type="term" value="C:nucleus"/>
    <property type="evidence" value="ECO:0007669"/>
    <property type="project" value="UniProtKB-SubCell"/>
</dbReference>